<evidence type="ECO:0000313" key="3">
    <source>
        <dbReference type="Proteomes" id="UP000269945"/>
    </source>
</evidence>
<evidence type="ECO:0008006" key="4">
    <source>
        <dbReference type="Google" id="ProtNLM"/>
    </source>
</evidence>
<keyword evidence="3" id="KW-1185">Reference proteome</keyword>
<dbReference type="EMBL" id="CYRY02043968">
    <property type="protein sequence ID" value="VCX38658.1"/>
    <property type="molecule type" value="Genomic_DNA"/>
</dbReference>
<gene>
    <name evidence="2" type="ORF">BN2614_LOCUS3</name>
</gene>
<evidence type="ECO:0000313" key="2">
    <source>
        <dbReference type="EMBL" id="VCX38658.1"/>
    </source>
</evidence>
<accession>A0A9X9M7Y3</accession>
<feature type="region of interest" description="Disordered" evidence="1">
    <location>
        <begin position="90"/>
        <end position="112"/>
    </location>
</feature>
<reference evidence="2 3" key="1">
    <citation type="submission" date="2018-10" db="EMBL/GenBank/DDBJ databases">
        <authorList>
            <person name="Ekblom R."/>
            <person name="Jareborg N."/>
        </authorList>
    </citation>
    <scope>NUCLEOTIDE SEQUENCE [LARGE SCALE GENOMIC DNA]</scope>
    <source>
        <tissue evidence="2">Muscle</tissue>
    </source>
</reference>
<dbReference type="AlphaFoldDB" id="A0A9X9M7Y3"/>
<comment type="caution">
    <text evidence="2">The sequence shown here is derived from an EMBL/GenBank/DDBJ whole genome shotgun (WGS) entry which is preliminary data.</text>
</comment>
<feature type="region of interest" description="Disordered" evidence="1">
    <location>
        <begin position="1"/>
        <end position="72"/>
    </location>
</feature>
<feature type="compositionally biased region" description="Polar residues" evidence="1">
    <location>
        <begin position="16"/>
        <end position="26"/>
    </location>
</feature>
<organism evidence="2 3">
    <name type="scientific">Gulo gulo</name>
    <name type="common">Wolverine</name>
    <name type="synonym">Gluton</name>
    <dbReference type="NCBI Taxonomy" id="48420"/>
    <lineage>
        <taxon>Eukaryota</taxon>
        <taxon>Metazoa</taxon>
        <taxon>Chordata</taxon>
        <taxon>Craniata</taxon>
        <taxon>Vertebrata</taxon>
        <taxon>Euteleostomi</taxon>
        <taxon>Mammalia</taxon>
        <taxon>Eutheria</taxon>
        <taxon>Laurasiatheria</taxon>
        <taxon>Carnivora</taxon>
        <taxon>Caniformia</taxon>
        <taxon>Musteloidea</taxon>
        <taxon>Mustelidae</taxon>
        <taxon>Guloninae</taxon>
        <taxon>Gulo</taxon>
    </lineage>
</organism>
<protein>
    <recommendedName>
        <fullName evidence="4">60S ribosomal protein L29</fullName>
    </recommendedName>
</protein>
<feature type="compositionally biased region" description="Basic and acidic residues" evidence="1">
    <location>
        <begin position="1"/>
        <end position="14"/>
    </location>
</feature>
<evidence type="ECO:0000256" key="1">
    <source>
        <dbReference type="SAM" id="MobiDB-lite"/>
    </source>
</evidence>
<dbReference type="Proteomes" id="UP000269945">
    <property type="component" value="Unassembled WGS sequence"/>
</dbReference>
<proteinExistence type="predicted"/>
<name>A0A9X9M7Y3_GULGU</name>
<sequence length="112" mass="12022">MCFAKEHNKQDIKKMQASNTEASSAQAKAVKEPRQAQGGQEQDLERGQPQARSTCLHRSPQTWERSSCPHCQGSQVLSAKVKAQTKAQAATVARAPNGAQPPMKAPGKEGQG</sequence>